<sequence>MRFAGVGLLIAGGLVGVGSLGTETAASALIALTAGGFMFVAGAVFAAGAGIQDAIKRRS</sequence>
<comment type="caution">
    <text evidence="2">The sequence shown here is derived from an EMBL/GenBank/DDBJ whole genome shotgun (WGS) entry which is preliminary data.</text>
</comment>
<organism evidence="2 3">
    <name type="scientific">Novosphingobium resinovorum</name>
    <dbReference type="NCBI Taxonomy" id="158500"/>
    <lineage>
        <taxon>Bacteria</taxon>
        <taxon>Pseudomonadati</taxon>
        <taxon>Pseudomonadota</taxon>
        <taxon>Alphaproteobacteria</taxon>
        <taxon>Sphingomonadales</taxon>
        <taxon>Sphingomonadaceae</taxon>
        <taxon>Novosphingobium</taxon>
    </lineage>
</organism>
<keyword evidence="1" id="KW-1133">Transmembrane helix</keyword>
<dbReference type="PATRIC" id="fig|158500.4.peg.4041"/>
<dbReference type="Proteomes" id="UP000024329">
    <property type="component" value="Unassembled WGS sequence"/>
</dbReference>
<evidence type="ECO:0000313" key="3">
    <source>
        <dbReference type="Proteomes" id="UP000024329"/>
    </source>
</evidence>
<proteinExistence type="predicted"/>
<dbReference type="RefSeq" id="WP_036528098.1">
    <property type="nucleotide sequence ID" value="NZ_JFYZ01000024.1"/>
</dbReference>
<protein>
    <submittedName>
        <fullName evidence="2">Uncharacterized protein</fullName>
    </submittedName>
</protein>
<dbReference type="EMBL" id="JFYZ01000024">
    <property type="protein sequence ID" value="EZP79533.1"/>
    <property type="molecule type" value="Genomic_DNA"/>
</dbReference>
<feature type="transmembrane region" description="Helical" evidence="1">
    <location>
        <begin position="29"/>
        <end position="51"/>
    </location>
</feature>
<evidence type="ECO:0000256" key="1">
    <source>
        <dbReference type="SAM" id="Phobius"/>
    </source>
</evidence>
<gene>
    <name evidence="2" type="ORF">BV97_03970</name>
</gene>
<accession>A0A031JRW0</accession>
<evidence type="ECO:0000313" key="2">
    <source>
        <dbReference type="EMBL" id="EZP79533.1"/>
    </source>
</evidence>
<keyword evidence="1" id="KW-0472">Membrane</keyword>
<reference evidence="2 3" key="1">
    <citation type="submission" date="2014-03" db="EMBL/GenBank/DDBJ databases">
        <title>Whole genome sequence of Novosphingobium resinovorum KF1.</title>
        <authorList>
            <person name="Gan H.M."/>
            <person name="Gan H.Y."/>
            <person name="Chew T.H."/>
            <person name="Savka M.A."/>
        </authorList>
    </citation>
    <scope>NUCLEOTIDE SEQUENCE [LARGE SCALE GENOMIC DNA]</scope>
    <source>
        <strain evidence="2 3">KF1</strain>
    </source>
</reference>
<name>A0A031JRW0_9SPHN</name>
<keyword evidence="1" id="KW-0812">Transmembrane</keyword>
<dbReference type="AlphaFoldDB" id="A0A031JRW0"/>